<name>A0ABV8F7G7_9ACTN</name>
<dbReference type="InterPro" id="IPR035959">
    <property type="entry name" value="RutC-like_sf"/>
</dbReference>
<dbReference type="Proteomes" id="UP001595698">
    <property type="component" value="Unassembled WGS sequence"/>
</dbReference>
<evidence type="ECO:0000313" key="2">
    <source>
        <dbReference type="EMBL" id="MFC3984614.1"/>
    </source>
</evidence>
<sequence length="172" mass="18230">MEPSDQTSKDAITREEHRTASPPAHGTVPVHTERAPSPAGHYAQAVRAGDFVYVSGQVPRAPDGGYTPADVRAETLLTLRNLAEISHAAGGGLGDVVKVTAYLARPEYFGEFNAAYAECFGGHRPARTTVVAGLREVKVEVDAVLHLPAPPAEGDARPPGGHRCKLPDEHEP</sequence>
<feature type="region of interest" description="Disordered" evidence="1">
    <location>
        <begin position="148"/>
        <end position="172"/>
    </location>
</feature>
<dbReference type="Pfam" id="PF01042">
    <property type="entry name" value="Ribonuc_L-PSP"/>
    <property type="match status" value="1"/>
</dbReference>
<dbReference type="CDD" id="cd00448">
    <property type="entry name" value="YjgF_YER057c_UK114_family"/>
    <property type="match status" value="1"/>
</dbReference>
<dbReference type="InterPro" id="IPR006175">
    <property type="entry name" value="YjgF/YER057c/UK114"/>
</dbReference>
<keyword evidence="3" id="KW-1185">Reference proteome</keyword>
<feature type="compositionally biased region" description="Basic and acidic residues" evidence="1">
    <location>
        <begin position="7"/>
        <end position="19"/>
    </location>
</feature>
<organism evidence="2 3">
    <name type="scientific">Streptosporangium jomthongense</name>
    <dbReference type="NCBI Taxonomy" id="1193683"/>
    <lineage>
        <taxon>Bacteria</taxon>
        <taxon>Bacillati</taxon>
        <taxon>Actinomycetota</taxon>
        <taxon>Actinomycetes</taxon>
        <taxon>Streptosporangiales</taxon>
        <taxon>Streptosporangiaceae</taxon>
        <taxon>Streptosporangium</taxon>
    </lineage>
</organism>
<dbReference type="PANTHER" id="PTHR11803">
    <property type="entry name" value="2-IMINOBUTANOATE/2-IMINOPROPANOATE DEAMINASE RIDA"/>
    <property type="match status" value="1"/>
</dbReference>
<proteinExistence type="predicted"/>
<accession>A0ABV8F7G7</accession>
<dbReference type="Gene3D" id="3.30.1330.40">
    <property type="entry name" value="RutC-like"/>
    <property type="match status" value="1"/>
</dbReference>
<comment type="caution">
    <text evidence="2">The sequence shown here is derived from an EMBL/GenBank/DDBJ whole genome shotgun (WGS) entry which is preliminary data.</text>
</comment>
<gene>
    <name evidence="2" type="ORF">ACFOYY_31065</name>
</gene>
<dbReference type="GO" id="GO:0016787">
    <property type="term" value="F:hydrolase activity"/>
    <property type="evidence" value="ECO:0007669"/>
    <property type="project" value="UniProtKB-KW"/>
</dbReference>
<reference evidence="3" key="1">
    <citation type="journal article" date="2019" name="Int. J. Syst. Evol. Microbiol.">
        <title>The Global Catalogue of Microorganisms (GCM) 10K type strain sequencing project: providing services to taxonomists for standard genome sequencing and annotation.</title>
        <authorList>
            <consortium name="The Broad Institute Genomics Platform"/>
            <consortium name="The Broad Institute Genome Sequencing Center for Infectious Disease"/>
            <person name="Wu L."/>
            <person name="Ma J."/>
        </authorList>
    </citation>
    <scope>NUCLEOTIDE SEQUENCE [LARGE SCALE GENOMIC DNA]</scope>
    <source>
        <strain evidence="3">TBRC 7912</strain>
    </source>
</reference>
<dbReference type="EMBL" id="JBHSBC010000036">
    <property type="protein sequence ID" value="MFC3984614.1"/>
    <property type="molecule type" value="Genomic_DNA"/>
</dbReference>
<dbReference type="SUPFAM" id="SSF55298">
    <property type="entry name" value="YjgF-like"/>
    <property type="match status" value="1"/>
</dbReference>
<protein>
    <submittedName>
        <fullName evidence="2">RidA family protein</fullName>
        <ecNumber evidence="2">3.5.-.-</ecNumber>
    </submittedName>
</protein>
<evidence type="ECO:0000256" key="1">
    <source>
        <dbReference type="SAM" id="MobiDB-lite"/>
    </source>
</evidence>
<keyword evidence="2" id="KW-0378">Hydrolase</keyword>
<dbReference type="RefSeq" id="WP_352011814.1">
    <property type="nucleotide sequence ID" value="NZ_JBHSBC010000036.1"/>
</dbReference>
<feature type="region of interest" description="Disordered" evidence="1">
    <location>
        <begin position="1"/>
        <end position="40"/>
    </location>
</feature>
<evidence type="ECO:0000313" key="3">
    <source>
        <dbReference type="Proteomes" id="UP001595698"/>
    </source>
</evidence>
<dbReference type="PANTHER" id="PTHR11803:SF39">
    <property type="entry name" value="2-IMINOBUTANOATE_2-IMINOPROPANOATE DEAMINASE"/>
    <property type="match status" value="1"/>
</dbReference>
<dbReference type="EC" id="3.5.-.-" evidence="2"/>